<protein>
    <submittedName>
        <fullName evidence="2">Carnitine dehydratase</fullName>
    </submittedName>
</protein>
<dbReference type="AlphaFoldDB" id="A0A7X6MD78"/>
<evidence type="ECO:0000256" key="1">
    <source>
        <dbReference type="SAM" id="MobiDB-lite"/>
    </source>
</evidence>
<dbReference type="PANTHER" id="PTHR48228:SF5">
    <property type="entry name" value="ALPHA-METHYLACYL-COA RACEMASE"/>
    <property type="match status" value="1"/>
</dbReference>
<dbReference type="EMBL" id="JAAXPG010000015">
    <property type="protein sequence ID" value="NKY99316.1"/>
    <property type="molecule type" value="Genomic_DNA"/>
</dbReference>
<feature type="region of interest" description="Disordered" evidence="1">
    <location>
        <begin position="625"/>
        <end position="671"/>
    </location>
</feature>
<evidence type="ECO:0000313" key="2">
    <source>
        <dbReference type="EMBL" id="NKY99316.1"/>
    </source>
</evidence>
<dbReference type="Pfam" id="PF02515">
    <property type="entry name" value="CoA_transf_3"/>
    <property type="match status" value="2"/>
</dbReference>
<reference evidence="2 3" key="1">
    <citation type="submission" date="2020-04" db="EMBL/GenBank/DDBJ databases">
        <title>MicrobeNet Type strains.</title>
        <authorList>
            <person name="Nicholson A.C."/>
        </authorList>
    </citation>
    <scope>NUCLEOTIDE SEQUENCE [LARGE SCALE GENOMIC DNA]</scope>
    <source>
        <strain evidence="2 3">ATCC 23612</strain>
    </source>
</reference>
<feature type="region of interest" description="Disordered" evidence="1">
    <location>
        <begin position="531"/>
        <end position="570"/>
    </location>
</feature>
<proteinExistence type="predicted"/>
<dbReference type="InterPro" id="IPR023606">
    <property type="entry name" value="CoA-Trfase_III_dom_1_sf"/>
</dbReference>
<organism evidence="2 3">
    <name type="scientific">Nocardiopsis alborubida</name>
    <dbReference type="NCBI Taxonomy" id="146802"/>
    <lineage>
        <taxon>Bacteria</taxon>
        <taxon>Bacillati</taxon>
        <taxon>Actinomycetota</taxon>
        <taxon>Actinomycetes</taxon>
        <taxon>Streptosporangiales</taxon>
        <taxon>Nocardiopsidaceae</taxon>
        <taxon>Nocardiopsis</taxon>
    </lineage>
</organism>
<sequence>MGDSVALRIAAARLEALGCAVSRVGGSPPRQAPAGWIGLVAVPGEWGPGGNGLGGGGLAGGGSGGGDRRGGNPGGEGTRVLPVPVGCAIGWSGPVAVPMAGERGVQAACGLAHLHGRAHGAPRFLGVDYASVCAGVLAAQAVAACALALARGGPALSASVSAAQAALLAAGPYVAAATAPERGVSAGGAGPFGREVPDARDSVPATVPPFRSADGARFEIETLDAEVWLRFWTGLGAAPSAIAAGWPPFQRRFATAVCPLPPELPAAIAAVDLARVRLAARHAGMSLALVRDVRDAEEPAPASEWRLRAQDDADVPVSALAPLGPEAAAPLAGLRVVEATNRVQGPLAGLLLAMLGAEVVRVEPPGGDPMRGVAPMAGDRSARFLALNRGKGAVEIDLKTAAGRRTARDLAATADVLLYNWPPGRAEGFGLGPDDLAGPAPGLVHVHADGWGGRAPEPGALATDYLVQAHGGVADLLAGPGQEPAPSLLTLTDVLGGILAAEGALAALLLRTRTGAGVRARTALSDAARLLRRAGRGTAPGDRSSTAPERGSGTAPERWGGTASGGRGGPVPVEDLAAMAAAPAFAAAFDTVGGASCVRAPWGFAPAADAEGPHDGAIRRGAPVRDDLAPSVTVGAHSGTSSKITGEETPRATPSTSPDGAVAVHTPAENR</sequence>
<dbReference type="InterPro" id="IPR003673">
    <property type="entry name" value="CoA-Trfase_fam_III"/>
</dbReference>
<feature type="region of interest" description="Disordered" evidence="1">
    <location>
        <begin position="52"/>
        <end position="77"/>
    </location>
</feature>
<dbReference type="Proteomes" id="UP000553209">
    <property type="component" value="Unassembled WGS sequence"/>
</dbReference>
<evidence type="ECO:0000313" key="3">
    <source>
        <dbReference type="Proteomes" id="UP000553209"/>
    </source>
</evidence>
<dbReference type="InterPro" id="IPR050509">
    <property type="entry name" value="CoA-transferase_III"/>
</dbReference>
<dbReference type="Gene3D" id="3.40.50.10540">
    <property type="entry name" value="Crotonobetainyl-coa:carnitine coa-transferase, domain 1"/>
    <property type="match status" value="2"/>
</dbReference>
<keyword evidence="3" id="KW-1185">Reference proteome</keyword>
<gene>
    <name evidence="2" type="ORF">HGB44_16835</name>
</gene>
<name>A0A7X6MD78_9ACTN</name>
<comment type="caution">
    <text evidence="2">The sequence shown here is derived from an EMBL/GenBank/DDBJ whole genome shotgun (WGS) entry which is preliminary data.</text>
</comment>
<dbReference type="SUPFAM" id="SSF89796">
    <property type="entry name" value="CoA-transferase family III (CaiB/BaiF)"/>
    <property type="match status" value="2"/>
</dbReference>
<dbReference type="GO" id="GO:0003824">
    <property type="term" value="F:catalytic activity"/>
    <property type="evidence" value="ECO:0007669"/>
    <property type="project" value="InterPro"/>
</dbReference>
<dbReference type="PANTHER" id="PTHR48228">
    <property type="entry name" value="SUCCINYL-COA--D-CITRAMALATE COA-TRANSFERASE"/>
    <property type="match status" value="1"/>
</dbReference>
<accession>A0A7X6MD78</accession>